<reference evidence="5" key="1">
    <citation type="submission" date="2015-11" db="EMBL/GenBank/DDBJ databases">
        <title>De novo transcriptome assembly of four potential Pierce s Disease insect vectors from Arizona vineyards.</title>
        <authorList>
            <person name="Tassone E.E."/>
        </authorList>
    </citation>
    <scope>NUCLEOTIDE SEQUENCE</scope>
</reference>
<feature type="domain" description="CUB" evidence="4">
    <location>
        <begin position="304"/>
        <end position="416"/>
    </location>
</feature>
<dbReference type="EMBL" id="GEBQ01008778">
    <property type="protein sequence ID" value="JAT31199.1"/>
    <property type="molecule type" value="Transcribed_RNA"/>
</dbReference>
<sequence>RTRYKSSGNLMAISYHTESSIPIRFQAAIGFTYGEKHNCGGTIYLANVSQPYLLQAPDVDGDGHYEPLLSCDWLLLAPDGYQIRAQFNKLDIQNCSDCNCDVLKITDGEIEAENSWSSKYCSSSAASPNTASWREKISSKGSLLVHFSSDASVELSGFQLSVTSFPSPCGSSVKHATKELQVLQSPGMDGSQVEGRVRCLWTIMVGSRGTGLLRLHFTHFDLGEPCHTNYLEINERPVIPTFLFDRPRRFSINSFYGNRDKTHKLCGSQKTDFTIANSNVQLVLETTHATSHLGFKLEYSMKGCSENLTAPYGRIVSRKSLQASEDVCLIRIQTAAHNATISLFFNSFFCSSRSYGSTSVDNKMIIYDGSNDRAQELASICSSLLPNPIFSSGPSLYIKFQSTNQMGSFDITYTSTDKGRGCGGEFRDMSGSFSSPLYPSPYKQDSSCRWDVYVPHGNTLVFRLRHLDFGNSVCTTNYIQFFDIDSTTGLESLHTKHCGSERVSEIQMKGRAGFVRYVTTTKNNGTGWHLEWTSQPSPLD</sequence>
<evidence type="ECO:0000259" key="4">
    <source>
        <dbReference type="PROSITE" id="PS01180"/>
    </source>
</evidence>
<dbReference type="Gene3D" id="2.60.120.290">
    <property type="entry name" value="Spermadhesin, CUB domain"/>
    <property type="match status" value="4"/>
</dbReference>
<name>A0A1B6M5J6_9HEMI</name>
<proteinExistence type="predicted"/>
<evidence type="ECO:0000256" key="3">
    <source>
        <dbReference type="PROSITE-ProRule" id="PRU00059"/>
    </source>
</evidence>
<dbReference type="InterPro" id="IPR035914">
    <property type="entry name" value="Sperma_CUB_dom_sf"/>
</dbReference>
<evidence type="ECO:0000313" key="5">
    <source>
        <dbReference type="EMBL" id="JAT31199.1"/>
    </source>
</evidence>
<dbReference type="PROSITE" id="PS01180">
    <property type="entry name" value="CUB"/>
    <property type="match status" value="4"/>
</dbReference>
<gene>
    <name evidence="5" type="ORF">g.37187</name>
</gene>
<protein>
    <recommendedName>
        <fullName evidence="4">CUB domain-containing protein</fullName>
    </recommendedName>
</protein>
<feature type="domain" description="CUB" evidence="4">
    <location>
        <begin position="39"/>
        <end position="165"/>
    </location>
</feature>
<dbReference type="AlphaFoldDB" id="A0A1B6M5J6"/>
<organism evidence="5">
    <name type="scientific">Graphocephala atropunctata</name>
    <dbReference type="NCBI Taxonomy" id="36148"/>
    <lineage>
        <taxon>Eukaryota</taxon>
        <taxon>Metazoa</taxon>
        <taxon>Ecdysozoa</taxon>
        <taxon>Arthropoda</taxon>
        <taxon>Hexapoda</taxon>
        <taxon>Insecta</taxon>
        <taxon>Pterygota</taxon>
        <taxon>Neoptera</taxon>
        <taxon>Paraneoptera</taxon>
        <taxon>Hemiptera</taxon>
        <taxon>Auchenorrhyncha</taxon>
        <taxon>Membracoidea</taxon>
        <taxon>Cicadellidae</taxon>
        <taxon>Cicadellinae</taxon>
        <taxon>Cicadellini</taxon>
        <taxon>Graphocephala</taxon>
    </lineage>
</organism>
<dbReference type="SUPFAM" id="SSF49854">
    <property type="entry name" value="Spermadhesin, CUB domain"/>
    <property type="match status" value="4"/>
</dbReference>
<dbReference type="SMART" id="SM00042">
    <property type="entry name" value="CUB"/>
    <property type="match status" value="4"/>
</dbReference>
<dbReference type="CDD" id="cd00041">
    <property type="entry name" value="CUB"/>
    <property type="match status" value="3"/>
</dbReference>
<accession>A0A1B6M5J6</accession>
<dbReference type="Pfam" id="PF00431">
    <property type="entry name" value="CUB"/>
    <property type="match status" value="3"/>
</dbReference>
<evidence type="ECO:0000256" key="2">
    <source>
        <dbReference type="ARBA" id="ARBA00023157"/>
    </source>
</evidence>
<feature type="domain" description="CUB" evidence="4">
    <location>
        <begin position="169"/>
        <end position="302"/>
    </location>
</feature>
<feature type="non-terminal residue" evidence="5">
    <location>
        <position position="1"/>
    </location>
</feature>
<dbReference type="PANTHER" id="PTHR24251">
    <property type="entry name" value="OVOCHYMASE-RELATED"/>
    <property type="match status" value="1"/>
</dbReference>
<comment type="caution">
    <text evidence="3">Lacks conserved residue(s) required for the propagation of feature annotation.</text>
</comment>
<feature type="domain" description="CUB" evidence="4">
    <location>
        <begin position="422"/>
        <end position="535"/>
    </location>
</feature>
<dbReference type="InterPro" id="IPR000859">
    <property type="entry name" value="CUB_dom"/>
</dbReference>
<keyword evidence="1" id="KW-0677">Repeat</keyword>
<keyword evidence="2" id="KW-1015">Disulfide bond</keyword>
<evidence type="ECO:0000256" key="1">
    <source>
        <dbReference type="ARBA" id="ARBA00022737"/>
    </source>
</evidence>